<accession>A0A1M6TWW4</accession>
<evidence type="ECO:0000313" key="1">
    <source>
        <dbReference type="EMBL" id="GGF04589.1"/>
    </source>
</evidence>
<keyword evidence="4" id="KW-1185">Reference proteome</keyword>
<dbReference type="Proteomes" id="UP000650994">
    <property type="component" value="Unassembled WGS sequence"/>
</dbReference>
<evidence type="ECO:0000313" key="2">
    <source>
        <dbReference type="EMBL" id="SHK61384.1"/>
    </source>
</evidence>
<reference evidence="2" key="3">
    <citation type="submission" date="2016-11" db="EMBL/GenBank/DDBJ databases">
        <authorList>
            <person name="Jaros S."/>
            <person name="Januszkiewicz K."/>
            <person name="Wedrychowicz H."/>
        </authorList>
    </citation>
    <scope>NUCLEOTIDE SEQUENCE [LARGE SCALE GENOMIC DNA]</scope>
    <source>
        <strain evidence="2">DSM 27989</strain>
    </source>
</reference>
<gene>
    <name evidence="1" type="ORF">GCM10010984_22370</name>
    <name evidence="2" type="ORF">SAMN05443634_102120</name>
</gene>
<name>A0A1M6TWW4_9FLAO</name>
<reference evidence="4" key="4">
    <citation type="journal article" date="2019" name="Int. J. Syst. Evol. Microbiol.">
        <title>The Global Catalogue of Microorganisms (GCM) 10K type strain sequencing project: providing services to taxonomists for standard genome sequencing and annotation.</title>
        <authorList>
            <consortium name="The Broad Institute Genomics Platform"/>
            <consortium name="The Broad Institute Genome Sequencing Center for Infectious Disease"/>
            <person name="Wu L."/>
            <person name="Ma J."/>
        </authorList>
    </citation>
    <scope>NUCLEOTIDE SEQUENCE [LARGE SCALE GENOMIC DNA]</scope>
    <source>
        <strain evidence="4">CGMCC 1.12707</strain>
    </source>
</reference>
<evidence type="ECO:0000313" key="4">
    <source>
        <dbReference type="Proteomes" id="UP000650994"/>
    </source>
</evidence>
<evidence type="ECO:0008006" key="5">
    <source>
        <dbReference type="Google" id="ProtNLM"/>
    </source>
</evidence>
<protein>
    <recommendedName>
        <fullName evidence="5">Glycosyl transferase family 2</fullName>
    </recommendedName>
</protein>
<organism evidence="2 3">
    <name type="scientific">Chishuiella changwenlii</name>
    <dbReference type="NCBI Taxonomy" id="1434701"/>
    <lineage>
        <taxon>Bacteria</taxon>
        <taxon>Pseudomonadati</taxon>
        <taxon>Bacteroidota</taxon>
        <taxon>Flavobacteriia</taxon>
        <taxon>Flavobacteriales</taxon>
        <taxon>Weeksellaceae</taxon>
        <taxon>Chishuiella</taxon>
    </lineage>
</organism>
<sequence>MDIIIKSFNRPYYLDRCLDSIYKHVKGNFTVTVLDDGTPEKFLNKIKIKYPEIKVILSENYDIKSKKLENSQDIDGFNIPTNLWINAVKNAKDYVLVTEDDVWFVNDINVDEIIRQMKADSIQLVKLGWLGKKSNSSVDEVNLSKEIVSTYPKNLFTSSELIMDLFFYNKFKFYTILYKLGLVNNHTVDKYWVLNSILMGLYHKDYWLHIWKDAKGKVDELQQLRNASVWFNQYKKNTKIIARTEAEVLKTTFSSSATNSYHKYGISIDMNTVNRILNNAWLDDKLNVTENFPNDFSDDYIASFIQEDVDIDSWKKWVEKFKNQYRNVGAKVD</sequence>
<dbReference type="AlphaFoldDB" id="A0A1M6TWW4"/>
<dbReference type="Gene3D" id="3.90.550.10">
    <property type="entry name" value="Spore Coat Polysaccharide Biosynthesis Protein SpsA, Chain A"/>
    <property type="match status" value="1"/>
</dbReference>
<dbReference type="SUPFAM" id="SSF53448">
    <property type="entry name" value="Nucleotide-diphospho-sugar transferases"/>
    <property type="match status" value="1"/>
</dbReference>
<dbReference type="EMBL" id="BMFL01000014">
    <property type="protein sequence ID" value="GGF04589.1"/>
    <property type="molecule type" value="Genomic_DNA"/>
</dbReference>
<dbReference type="EMBL" id="FRBH01000002">
    <property type="protein sequence ID" value="SHK61384.1"/>
    <property type="molecule type" value="Genomic_DNA"/>
</dbReference>
<reference evidence="1" key="1">
    <citation type="journal article" date="2014" name="Int. J. Syst. Evol. Microbiol.">
        <title>Complete genome of a new Firmicutes species belonging to the dominant human colonic microbiota ('Ruminococcus bicirculans') reveals two chromosomes and a selective capacity to utilize plant glucans.</title>
        <authorList>
            <consortium name="NISC Comparative Sequencing Program"/>
            <person name="Wegmann U."/>
            <person name="Louis P."/>
            <person name="Goesmann A."/>
            <person name="Henrissat B."/>
            <person name="Duncan S.H."/>
            <person name="Flint H.J."/>
        </authorList>
    </citation>
    <scope>NUCLEOTIDE SEQUENCE</scope>
    <source>
        <strain evidence="1">CGMCC 1.12707</strain>
    </source>
</reference>
<dbReference type="Proteomes" id="UP000184120">
    <property type="component" value="Unassembled WGS sequence"/>
</dbReference>
<reference evidence="3" key="2">
    <citation type="submission" date="2016-11" db="EMBL/GenBank/DDBJ databases">
        <authorList>
            <person name="Varghese N."/>
            <person name="Submissions S."/>
        </authorList>
    </citation>
    <scope>NUCLEOTIDE SEQUENCE [LARGE SCALE GENOMIC DNA]</scope>
    <source>
        <strain evidence="3">DSM 27989</strain>
    </source>
</reference>
<proteinExistence type="predicted"/>
<dbReference type="OrthoDB" id="1309140at2"/>
<dbReference type="STRING" id="1434701.SAMN05443634_102120"/>
<reference evidence="1" key="5">
    <citation type="submission" date="2024-05" db="EMBL/GenBank/DDBJ databases">
        <authorList>
            <person name="Sun Q."/>
            <person name="Zhou Y."/>
        </authorList>
    </citation>
    <scope>NUCLEOTIDE SEQUENCE</scope>
    <source>
        <strain evidence="1">CGMCC 1.12707</strain>
    </source>
</reference>
<dbReference type="InterPro" id="IPR029044">
    <property type="entry name" value="Nucleotide-diphossugar_trans"/>
</dbReference>
<evidence type="ECO:0000313" key="3">
    <source>
        <dbReference type="Proteomes" id="UP000184120"/>
    </source>
</evidence>
<dbReference type="RefSeq" id="WP_072929456.1">
    <property type="nucleotide sequence ID" value="NZ_BMFL01000014.1"/>
</dbReference>